<dbReference type="Proteomes" id="UP001239111">
    <property type="component" value="Chromosome 2"/>
</dbReference>
<accession>A0ACC2NZJ2</accession>
<gene>
    <name evidence="1" type="ORF">QAD02_012301</name>
</gene>
<organism evidence="1 2">
    <name type="scientific">Eretmocerus hayati</name>
    <dbReference type="NCBI Taxonomy" id="131215"/>
    <lineage>
        <taxon>Eukaryota</taxon>
        <taxon>Metazoa</taxon>
        <taxon>Ecdysozoa</taxon>
        <taxon>Arthropoda</taxon>
        <taxon>Hexapoda</taxon>
        <taxon>Insecta</taxon>
        <taxon>Pterygota</taxon>
        <taxon>Neoptera</taxon>
        <taxon>Endopterygota</taxon>
        <taxon>Hymenoptera</taxon>
        <taxon>Apocrita</taxon>
        <taxon>Proctotrupomorpha</taxon>
        <taxon>Chalcidoidea</taxon>
        <taxon>Aphelinidae</taxon>
        <taxon>Aphelininae</taxon>
        <taxon>Eretmocerus</taxon>
    </lineage>
</organism>
<keyword evidence="2" id="KW-1185">Reference proteome</keyword>
<name>A0ACC2NZJ2_9HYME</name>
<dbReference type="EMBL" id="CM056742">
    <property type="protein sequence ID" value="KAJ8676514.1"/>
    <property type="molecule type" value="Genomic_DNA"/>
</dbReference>
<protein>
    <submittedName>
        <fullName evidence="1">Uncharacterized protein</fullName>
    </submittedName>
</protein>
<proteinExistence type="predicted"/>
<evidence type="ECO:0000313" key="2">
    <source>
        <dbReference type="Proteomes" id="UP001239111"/>
    </source>
</evidence>
<comment type="caution">
    <text evidence="1">The sequence shown here is derived from an EMBL/GenBank/DDBJ whole genome shotgun (WGS) entry which is preliminary data.</text>
</comment>
<sequence>MIGPSGSGSADGGVGGSSGNAENGKRRILDELAGIDGFCDELCTHHHHEHIVEQITTPASKRPRIVLASELEPSILMLGDAASELLDMPSLQYSSTYLDTIDDDQQQQQHHRNNHHNVSHAFHQLEEPQQQLTAESLTRLEVLVVDHANWHDAFEAIDVGEHSFSTCVFST</sequence>
<evidence type="ECO:0000313" key="1">
    <source>
        <dbReference type="EMBL" id="KAJ8676514.1"/>
    </source>
</evidence>
<reference evidence="1" key="1">
    <citation type="submission" date="2023-04" db="EMBL/GenBank/DDBJ databases">
        <title>A chromosome-level genome assembly of the parasitoid wasp Eretmocerus hayati.</title>
        <authorList>
            <person name="Zhong Y."/>
            <person name="Liu S."/>
            <person name="Liu Y."/>
        </authorList>
    </citation>
    <scope>NUCLEOTIDE SEQUENCE</scope>
    <source>
        <strain evidence="1">ZJU_SS_LIU_2023</strain>
    </source>
</reference>